<comment type="catalytic activity">
    <reaction evidence="8 10">
        <text>dITP + H2O = dIMP + diphosphate + H(+)</text>
        <dbReference type="Rhea" id="RHEA:28342"/>
        <dbReference type="ChEBI" id="CHEBI:15377"/>
        <dbReference type="ChEBI" id="CHEBI:15378"/>
        <dbReference type="ChEBI" id="CHEBI:33019"/>
        <dbReference type="ChEBI" id="CHEBI:61194"/>
        <dbReference type="ChEBI" id="CHEBI:61382"/>
        <dbReference type="EC" id="3.6.1.66"/>
    </reaction>
</comment>
<dbReference type="PANTHER" id="PTHR11067:SF9">
    <property type="entry name" value="INOSINE TRIPHOSPHATE PYROPHOSPHATASE"/>
    <property type="match status" value="1"/>
</dbReference>
<comment type="cofactor">
    <cofactor evidence="10">
        <name>Mg(2+)</name>
        <dbReference type="ChEBI" id="CHEBI:18420"/>
    </cofactor>
    <text evidence="10">Binds 1 Mg(2+) ion per subunit.</text>
</comment>
<dbReference type="GO" id="GO:0005829">
    <property type="term" value="C:cytosol"/>
    <property type="evidence" value="ECO:0007669"/>
    <property type="project" value="TreeGrafter"/>
</dbReference>
<keyword evidence="5 10" id="KW-0378">Hydrolase</keyword>
<keyword evidence="13" id="KW-1185">Reference proteome</keyword>
<evidence type="ECO:0000256" key="3">
    <source>
        <dbReference type="ARBA" id="ARBA00022723"/>
    </source>
</evidence>
<dbReference type="Gene3D" id="3.90.950.10">
    <property type="match status" value="1"/>
</dbReference>
<evidence type="ECO:0000256" key="6">
    <source>
        <dbReference type="ARBA" id="ARBA00022842"/>
    </source>
</evidence>
<dbReference type="RefSeq" id="WP_106193732.1">
    <property type="nucleotide sequence ID" value="NZ_PVTF01000014.1"/>
</dbReference>
<comment type="catalytic activity">
    <reaction evidence="10">
        <text>ITP + H2O = IMP + diphosphate + H(+)</text>
        <dbReference type="Rhea" id="RHEA:29399"/>
        <dbReference type="ChEBI" id="CHEBI:15377"/>
        <dbReference type="ChEBI" id="CHEBI:15378"/>
        <dbReference type="ChEBI" id="CHEBI:33019"/>
        <dbReference type="ChEBI" id="CHEBI:58053"/>
        <dbReference type="ChEBI" id="CHEBI:61402"/>
        <dbReference type="EC" id="3.6.1.66"/>
    </reaction>
</comment>
<feature type="binding site" evidence="10">
    <location>
        <begin position="8"/>
        <end position="13"/>
    </location>
    <ligand>
        <name>substrate</name>
    </ligand>
</feature>
<evidence type="ECO:0000313" key="13">
    <source>
        <dbReference type="Proteomes" id="UP000239494"/>
    </source>
</evidence>
<dbReference type="GO" id="GO:0036222">
    <property type="term" value="F:XTP diphosphatase activity"/>
    <property type="evidence" value="ECO:0007669"/>
    <property type="project" value="UniProtKB-UniRule"/>
</dbReference>
<keyword evidence="7 10" id="KW-0546">Nucleotide metabolism</keyword>
<dbReference type="EC" id="3.6.1.66" evidence="10"/>
<feature type="binding site" evidence="10">
    <location>
        <position position="73"/>
    </location>
    <ligand>
        <name>Mg(2+)</name>
        <dbReference type="ChEBI" id="CHEBI:18420"/>
    </ligand>
</feature>
<gene>
    <name evidence="12" type="ORF">CLV43_114169</name>
</gene>
<dbReference type="GO" id="GO:0009117">
    <property type="term" value="P:nucleotide metabolic process"/>
    <property type="evidence" value="ECO:0007669"/>
    <property type="project" value="UniProtKB-KW"/>
</dbReference>
<dbReference type="InterPro" id="IPR029001">
    <property type="entry name" value="ITPase-like_fam"/>
</dbReference>
<evidence type="ECO:0000256" key="10">
    <source>
        <dbReference type="HAMAP-Rule" id="MF_01405"/>
    </source>
</evidence>
<dbReference type="InterPro" id="IPR020922">
    <property type="entry name" value="dITP/XTP_pyrophosphatase"/>
</dbReference>
<comment type="caution">
    <text evidence="10">Lacks conserved residue(s) required for the propagation of feature annotation.</text>
</comment>
<protein>
    <recommendedName>
        <fullName evidence="10">dITP/XTP pyrophosphatase</fullName>
        <ecNumber evidence="10">3.6.1.66</ecNumber>
    </recommendedName>
    <alternativeName>
        <fullName evidence="10">Non-canonical purine NTP pyrophosphatase</fullName>
    </alternativeName>
    <alternativeName>
        <fullName evidence="10">Non-standard purine NTP pyrophosphatase</fullName>
    </alternativeName>
    <alternativeName>
        <fullName evidence="10">Nucleoside-triphosphate diphosphatase</fullName>
    </alternativeName>
    <alternativeName>
        <fullName evidence="10">Nucleoside-triphosphate pyrophosphatase</fullName>
        <shortName evidence="10">NTPase</shortName>
    </alternativeName>
</protein>
<comment type="catalytic activity">
    <reaction evidence="9 10">
        <text>XTP + H2O = XMP + diphosphate + H(+)</text>
        <dbReference type="Rhea" id="RHEA:28610"/>
        <dbReference type="ChEBI" id="CHEBI:15377"/>
        <dbReference type="ChEBI" id="CHEBI:15378"/>
        <dbReference type="ChEBI" id="CHEBI:33019"/>
        <dbReference type="ChEBI" id="CHEBI:57464"/>
        <dbReference type="ChEBI" id="CHEBI:61314"/>
        <dbReference type="EC" id="3.6.1.66"/>
    </reaction>
</comment>
<dbReference type="GO" id="GO:0017111">
    <property type="term" value="F:ribonucleoside triphosphate phosphatase activity"/>
    <property type="evidence" value="ECO:0007669"/>
    <property type="project" value="InterPro"/>
</dbReference>
<organism evidence="12 13">
    <name type="scientific">Umezawaea tangerina</name>
    <dbReference type="NCBI Taxonomy" id="84725"/>
    <lineage>
        <taxon>Bacteria</taxon>
        <taxon>Bacillati</taxon>
        <taxon>Actinomycetota</taxon>
        <taxon>Actinomycetes</taxon>
        <taxon>Pseudonocardiales</taxon>
        <taxon>Pseudonocardiaceae</taxon>
        <taxon>Umezawaea</taxon>
    </lineage>
</organism>
<dbReference type="GO" id="GO:0009146">
    <property type="term" value="P:purine nucleoside triphosphate catabolic process"/>
    <property type="evidence" value="ECO:0007669"/>
    <property type="project" value="UniProtKB-UniRule"/>
</dbReference>
<dbReference type="NCBIfam" id="TIGR00042">
    <property type="entry name" value="RdgB/HAM1 family non-canonical purine NTP pyrophosphatase"/>
    <property type="match status" value="1"/>
</dbReference>
<evidence type="ECO:0000256" key="11">
    <source>
        <dbReference type="RuleBase" id="RU003781"/>
    </source>
</evidence>
<feature type="active site" description="Proton acceptor" evidence="10">
    <location>
        <position position="73"/>
    </location>
</feature>
<dbReference type="GO" id="GO:0035870">
    <property type="term" value="F:dITP diphosphatase activity"/>
    <property type="evidence" value="ECO:0007669"/>
    <property type="project" value="UniProtKB-UniRule"/>
</dbReference>
<feature type="binding site" evidence="10">
    <location>
        <position position="74"/>
    </location>
    <ligand>
        <name>substrate</name>
    </ligand>
</feature>
<accession>A0A2T0SPA7</accession>
<dbReference type="GO" id="GO:0000166">
    <property type="term" value="F:nucleotide binding"/>
    <property type="evidence" value="ECO:0007669"/>
    <property type="project" value="UniProtKB-KW"/>
</dbReference>
<evidence type="ECO:0000256" key="7">
    <source>
        <dbReference type="ARBA" id="ARBA00023080"/>
    </source>
</evidence>
<proteinExistence type="inferred from homology"/>
<evidence type="ECO:0000256" key="9">
    <source>
        <dbReference type="ARBA" id="ARBA00052017"/>
    </source>
</evidence>
<evidence type="ECO:0000256" key="8">
    <source>
        <dbReference type="ARBA" id="ARBA00051875"/>
    </source>
</evidence>
<evidence type="ECO:0000313" key="12">
    <source>
        <dbReference type="EMBL" id="PRY35251.1"/>
    </source>
</evidence>
<dbReference type="Proteomes" id="UP000239494">
    <property type="component" value="Unassembled WGS sequence"/>
</dbReference>
<reference evidence="12 13" key="1">
    <citation type="submission" date="2018-03" db="EMBL/GenBank/DDBJ databases">
        <title>Genomic Encyclopedia of Archaeal and Bacterial Type Strains, Phase II (KMG-II): from individual species to whole genera.</title>
        <authorList>
            <person name="Goeker M."/>
        </authorList>
    </citation>
    <scope>NUCLEOTIDE SEQUENCE [LARGE SCALE GENOMIC DNA]</scope>
    <source>
        <strain evidence="12 13">DSM 44720</strain>
    </source>
</reference>
<evidence type="ECO:0000256" key="5">
    <source>
        <dbReference type="ARBA" id="ARBA00022801"/>
    </source>
</evidence>
<dbReference type="AlphaFoldDB" id="A0A2T0SPA7"/>
<evidence type="ECO:0000256" key="2">
    <source>
        <dbReference type="ARBA" id="ARBA00011738"/>
    </source>
</evidence>
<dbReference type="Pfam" id="PF01725">
    <property type="entry name" value="Ham1p_like"/>
    <property type="match status" value="1"/>
</dbReference>
<dbReference type="HAMAP" id="MF_01405">
    <property type="entry name" value="Non_canon_purine_NTPase"/>
    <property type="match status" value="1"/>
</dbReference>
<keyword evidence="6 10" id="KW-0460">Magnesium</keyword>
<feature type="binding site" evidence="10">
    <location>
        <position position="179"/>
    </location>
    <ligand>
        <name>substrate</name>
    </ligand>
</feature>
<dbReference type="CDD" id="cd00515">
    <property type="entry name" value="HAM1"/>
    <property type="match status" value="1"/>
</dbReference>
<keyword evidence="3 10" id="KW-0479">Metal-binding</keyword>
<comment type="subunit">
    <text evidence="2 10">Homodimer.</text>
</comment>
<keyword evidence="4 10" id="KW-0547">Nucleotide-binding</keyword>
<comment type="similarity">
    <text evidence="1 10 11">Belongs to the HAM1 NTPase family.</text>
</comment>
<name>A0A2T0SPA7_9PSEU</name>
<dbReference type="OrthoDB" id="9807456at2"/>
<feature type="binding site" evidence="10">
    <location>
        <begin position="184"/>
        <end position="185"/>
    </location>
    <ligand>
        <name>substrate</name>
    </ligand>
</feature>
<evidence type="ECO:0000256" key="4">
    <source>
        <dbReference type="ARBA" id="ARBA00022741"/>
    </source>
</evidence>
<feature type="binding site" evidence="10">
    <location>
        <begin position="156"/>
        <end position="159"/>
    </location>
    <ligand>
        <name>substrate</name>
    </ligand>
</feature>
<evidence type="ECO:0000256" key="1">
    <source>
        <dbReference type="ARBA" id="ARBA00008023"/>
    </source>
</evidence>
<comment type="caution">
    <text evidence="12">The sequence shown here is derived from an EMBL/GenBank/DDBJ whole genome shotgun (WGS) entry which is preliminary data.</text>
</comment>
<dbReference type="EMBL" id="PVTF01000014">
    <property type="protein sequence ID" value="PRY35251.1"/>
    <property type="molecule type" value="Genomic_DNA"/>
</dbReference>
<comment type="function">
    <text evidence="10">Pyrophosphatase that catalyzes the hydrolysis of nucleoside triphosphates to their monophosphate derivatives, with a high preference for the non-canonical purine nucleotides XTP (xanthosine triphosphate), dITP (deoxyinosine triphosphate) and ITP. Seems to function as a house-cleaning enzyme that removes non-canonical purine nucleotides from the nucleotide pool, thus preventing their incorporation into DNA/RNA and avoiding chromosomal lesions.</text>
</comment>
<sequence>MTRLLLASRNAKKLAELRRILAAEGLDGIEVIGLDDVPEFPEAPETEPTFEGNALAKARDAAAATGLPSVADDSGIAIDALNGMPGVLSARWSGVHGDDQANVDLVLSQLGDVPDDRRGGGFVCAAALVVPGGESTVVRGEWRGTIARGMTGTNGFGYDPIFVPEGHEVTSAQLSPEEKDALSHRGRALRLLLPNLRALA</sequence>
<dbReference type="PANTHER" id="PTHR11067">
    <property type="entry name" value="INOSINE TRIPHOSPHATE PYROPHOSPHATASE/HAM1 PROTEIN"/>
    <property type="match status" value="1"/>
</dbReference>
<dbReference type="GO" id="GO:0036220">
    <property type="term" value="F:ITP diphosphatase activity"/>
    <property type="evidence" value="ECO:0007669"/>
    <property type="project" value="UniProtKB-UniRule"/>
</dbReference>
<dbReference type="GO" id="GO:0046872">
    <property type="term" value="F:metal ion binding"/>
    <property type="evidence" value="ECO:0007669"/>
    <property type="project" value="UniProtKB-KW"/>
</dbReference>
<dbReference type="SUPFAM" id="SSF52972">
    <property type="entry name" value="ITPase-like"/>
    <property type="match status" value="1"/>
</dbReference>
<dbReference type="InterPro" id="IPR002637">
    <property type="entry name" value="RdgB/HAM1"/>
</dbReference>
<dbReference type="FunFam" id="3.90.950.10:FF:000001">
    <property type="entry name" value="dITP/XTP pyrophosphatase"/>
    <property type="match status" value="1"/>
</dbReference>